<dbReference type="Proteomes" id="UP000316905">
    <property type="component" value="Unassembled WGS sequence"/>
</dbReference>
<dbReference type="AlphaFoldDB" id="A0A562Q6D2"/>
<organism evidence="1 2">
    <name type="scientific">Pseudomonas duriflava</name>
    <dbReference type="NCBI Taxonomy" id="459528"/>
    <lineage>
        <taxon>Bacteria</taxon>
        <taxon>Pseudomonadati</taxon>
        <taxon>Pseudomonadota</taxon>
        <taxon>Gammaproteobacteria</taxon>
        <taxon>Pseudomonadales</taxon>
        <taxon>Pseudomonadaceae</taxon>
        <taxon>Pseudomonas</taxon>
    </lineage>
</organism>
<comment type="caution">
    <text evidence="1">The sequence shown here is derived from an EMBL/GenBank/DDBJ whole genome shotgun (WGS) entry which is preliminary data.</text>
</comment>
<protein>
    <submittedName>
        <fullName evidence="1">Uncharacterized protein</fullName>
    </submittedName>
</protein>
<sequence>MLILEARGLAALPKRATKHTGLNLNITGMAGMDVRQILCLDS</sequence>
<reference evidence="1 2" key="1">
    <citation type="journal article" date="2015" name="Stand. Genomic Sci.">
        <title>Genomic Encyclopedia of Bacterial and Archaeal Type Strains, Phase III: the genomes of soil and plant-associated and newly described type strains.</title>
        <authorList>
            <person name="Whitman W.B."/>
            <person name="Woyke T."/>
            <person name="Klenk H.P."/>
            <person name="Zhou Y."/>
            <person name="Lilburn T.G."/>
            <person name="Beck B.J."/>
            <person name="De Vos P."/>
            <person name="Vandamme P."/>
            <person name="Eisen J.A."/>
            <person name="Garrity G."/>
            <person name="Hugenholtz P."/>
            <person name="Kyrpides N.C."/>
        </authorList>
    </citation>
    <scope>NUCLEOTIDE SEQUENCE [LARGE SCALE GENOMIC DNA]</scope>
    <source>
        <strain evidence="1 2">CGMCC 1.6858</strain>
    </source>
</reference>
<name>A0A562Q6D2_9PSED</name>
<gene>
    <name evidence="1" type="ORF">IQ22_03426</name>
</gene>
<evidence type="ECO:0000313" key="1">
    <source>
        <dbReference type="EMBL" id="TWI52283.1"/>
    </source>
</evidence>
<accession>A0A562Q6D2</accession>
<proteinExistence type="predicted"/>
<evidence type="ECO:0000313" key="2">
    <source>
        <dbReference type="Proteomes" id="UP000316905"/>
    </source>
</evidence>
<keyword evidence="2" id="KW-1185">Reference proteome</keyword>
<dbReference type="EMBL" id="VLKY01000012">
    <property type="protein sequence ID" value="TWI52283.1"/>
    <property type="molecule type" value="Genomic_DNA"/>
</dbReference>